<dbReference type="RefSeq" id="WP_238800904.1">
    <property type="nucleotide sequence ID" value="NZ_JAKMUZ010000001.1"/>
</dbReference>
<sequence length="130" mass="13507">MARSSSTSQASPPATLRVGGAFMVVAFVLALFALISVFTDGWGADFAWTYSKAAIVAAAFLVGAFSTMSKSQAGSRAQVSALVAAIVVIAASRFLPGGILFTQAQFWVLFYAGFAVLCALILRRSAMAQA</sequence>
<evidence type="ECO:0000313" key="2">
    <source>
        <dbReference type="EMBL" id="MCZ9295037.1"/>
    </source>
</evidence>
<accession>A0A9X3LW24</accession>
<evidence type="ECO:0000313" key="5">
    <source>
        <dbReference type="Proteomes" id="UP001371299"/>
    </source>
</evidence>
<comment type="caution">
    <text evidence="2">The sequence shown here is derived from an EMBL/GenBank/DDBJ whole genome shotgun (WGS) entry which is preliminary data.</text>
</comment>
<gene>
    <name evidence="2" type="ORF">L8V22_00445</name>
    <name evidence="3" type="ORF">WMQ01_01315</name>
</gene>
<feature type="transmembrane region" description="Helical" evidence="1">
    <location>
        <begin position="20"/>
        <end position="38"/>
    </location>
</feature>
<evidence type="ECO:0000256" key="1">
    <source>
        <dbReference type="SAM" id="Phobius"/>
    </source>
</evidence>
<name>A0A9X3LW24_9CORY</name>
<feature type="transmembrane region" description="Helical" evidence="1">
    <location>
        <begin position="50"/>
        <end position="67"/>
    </location>
</feature>
<evidence type="ECO:0000313" key="4">
    <source>
        <dbReference type="Proteomes" id="UP001146439"/>
    </source>
</evidence>
<reference evidence="2" key="1">
    <citation type="submission" date="2022-02" db="EMBL/GenBank/DDBJ databases">
        <title>Corynebacterium sp. from urogenital microbiome.</title>
        <authorList>
            <person name="Cappelli E.A."/>
            <person name="Ribeiro T.G."/>
            <person name="Peixe L."/>
        </authorList>
    </citation>
    <scope>NUCLEOTIDE SEQUENCE</scope>
    <source>
        <strain evidence="2">C21Ua_68</strain>
    </source>
</reference>
<evidence type="ECO:0000313" key="3">
    <source>
        <dbReference type="EMBL" id="MEK0144720.1"/>
    </source>
</evidence>
<proteinExistence type="predicted"/>
<keyword evidence="1" id="KW-1133">Transmembrane helix</keyword>
<protein>
    <submittedName>
        <fullName evidence="2">Uncharacterized protein</fullName>
    </submittedName>
</protein>
<keyword evidence="1" id="KW-0812">Transmembrane</keyword>
<keyword evidence="5" id="KW-1185">Reference proteome</keyword>
<feature type="transmembrane region" description="Helical" evidence="1">
    <location>
        <begin position="79"/>
        <end position="99"/>
    </location>
</feature>
<organism evidence="2 4">
    <name type="scientific">Corynebacterium yonathiae</name>
    <dbReference type="NCBI Taxonomy" id="2913504"/>
    <lineage>
        <taxon>Bacteria</taxon>
        <taxon>Bacillati</taxon>
        <taxon>Actinomycetota</taxon>
        <taxon>Actinomycetes</taxon>
        <taxon>Mycobacteriales</taxon>
        <taxon>Corynebacteriaceae</taxon>
        <taxon>Corynebacterium</taxon>
    </lineage>
</organism>
<dbReference type="EMBL" id="JBBMGJ010000002">
    <property type="protein sequence ID" value="MEK0144720.1"/>
    <property type="molecule type" value="Genomic_DNA"/>
</dbReference>
<keyword evidence="1" id="KW-0472">Membrane</keyword>
<reference evidence="3 5" key="2">
    <citation type="submission" date="2024-01" db="EMBL/GenBank/DDBJ databases">
        <title>Description of two novel Corynebacterium species isolated from human nasal passages and skin.</title>
        <authorList>
            <person name="Popowitch E."/>
            <person name="Tran T.H."/>
            <person name="Escapa I.F."/>
            <person name="Bhatt E."/>
            <person name="Sozat A.K."/>
            <person name="Roberts A.Q."/>
            <person name="Segre J.A."/>
            <person name="Kong H."/>
            <person name="Conlan S."/>
            <person name="Lemon K.P."/>
            <person name="Kelly M.S."/>
        </authorList>
    </citation>
    <scope>NUCLEOTIDE SEQUENCE [LARGE SCALE GENOMIC DNA]</scope>
    <source>
        <strain evidence="3 5">KPL2619</strain>
    </source>
</reference>
<dbReference type="AlphaFoldDB" id="A0A9X3LW24"/>
<dbReference type="Proteomes" id="UP001371299">
    <property type="component" value="Unassembled WGS sequence"/>
</dbReference>
<feature type="transmembrane region" description="Helical" evidence="1">
    <location>
        <begin position="105"/>
        <end position="122"/>
    </location>
</feature>
<dbReference type="EMBL" id="JAKMUZ010000001">
    <property type="protein sequence ID" value="MCZ9295037.1"/>
    <property type="molecule type" value="Genomic_DNA"/>
</dbReference>
<dbReference type="Proteomes" id="UP001146439">
    <property type="component" value="Unassembled WGS sequence"/>
</dbReference>